<feature type="region of interest" description="Disordered" evidence="2">
    <location>
        <begin position="1"/>
        <end position="46"/>
    </location>
</feature>
<keyword evidence="1" id="KW-0238">DNA-binding</keyword>
<dbReference type="EMBL" id="CACVBM020001274">
    <property type="protein sequence ID" value="CAA7043138.1"/>
    <property type="molecule type" value="Genomic_DNA"/>
</dbReference>
<dbReference type="InterPro" id="IPR012337">
    <property type="entry name" value="RNaseH-like_sf"/>
</dbReference>
<sequence length="716" mass="82071">MASSHDENEDIFDDEMAGEEASEPPPVNKRKNSGKSSSSVPPKPRKRIAHRAEVWKLFLHNRPDDPMCFCRSCDVEIACDSKVNGTSAMKSHIAHCKLYKASQESGTQQVLRADSSGVVTALRFDKGIFRRSVNEMIVLNELPFSFVESEGFRRFCHNVIPMYTVHCRKTATEDIFKMFLQEKASLKKLFSCDKKRVSLTTDIWVAPTTSISYMVVTSHWIDVNWDLQKRILSFKPITDHKGDTISAHLISCLEEWGIEKVFTVTVDNAKGNDKALKVFTDCLRLKGDKALVKDGAYLHMRCCAHILNLIVRDGLAHVRQSIIAIRNGVKYVRSSPDRLKTFEIRLDAGKVSRDSLSMDCITRWNSTYLMLTAAIKLRVGFENMRANEIPYNKYFEEEEENGEERVGPPTESSWDEVERFVKFLRIFFNSTLRFSASKTVTSTICYEEVVNIERNLILLSNNKDVQVRQEATTMRLKFEKYWDGLINMNPLVIIACVFDPRNKMRFATRCFDSLYGKDSFESKLLKTSIKKVMRDLYEEYVLENKHLHGEEAVVNGSENAEEPSVAFDLSDDEYERMDSLYSDMDDEDDNEEVSSELDIYLMEKQEPRDKKNSLGLNYNVLSWWKRNSAKYLILSELAKDVLAIQVSSVASESAFSTSGRILDPYRSCLSPHMVESLICSQQWLRNSIHSEAKLASLAQMLEELDFHESLEKATET</sequence>
<dbReference type="EMBL" id="CACVBM020001507">
    <property type="protein sequence ID" value="CAA7052769.1"/>
    <property type="molecule type" value="Genomic_DNA"/>
</dbReference>
<evidence type="ECO:0000313" key="5">
    <source>
        <dbReference type="EMBL" id="CAA7043138.1"/>
    </source>
</evidence>
<gene>
    <name evidence="5" type="ORF">MERR_LOCUS30373</name>
    <name evidence="6" type="ORF">MERR_LOCUS40004</name>
</gene>
<reference evidence="5 7" key="1">
    <citation type="submission" date="2020-01" db="EMBL/GenBank/DDBJ databases">
        <authorList>
            <person name="Mishra B."/>
        </authorList>
    </citation>
    <scope>NUCLEOTIDE SEQUENCE [LARGE SCALE GENOMIC DNA]</scope>
</reference>
<dbReference type="OrthoDB" id="1301934at2759"/>
<evidence type="ECO:0000313" key="6">
    <source>
        <dbReference type="EMBL" id="CAA7052769.1"/>
    </source>
</evidence>
<dbReference type="InterPro" id="IPR052035">
    <property type="entry name" value="ZnF_BED_domain_contain"/>
</dbReference>
<dbReference type="GO" id="GO:0046983">
    <property type="term" value="F:protein dimerization activity"/>
    <property type="evidence" value="ECO:0007669"/>
    <property type="project" value="InterPro"/>
</dbReference>
<feature type="domain" description="HAT C-terminal dimerisation" evidence="3">
    <location>
        <begin position="596"/>
        <end position="684"/>
    </location>
</feature>
<name>A0A6D2JUX4_9BRAS</name>
<dbReference type="InterPro" id="IPR008906">
    <property type="entry name" value="HATC_C_dom"/>
</dbReference>
<evidence type="ECO:0008006" key="8">
    <source>
        <dbReference type="Google" id="ProtNLM"/>
    </source>
</evidence>
<evidence type="ECO:0000313" key="7">
    <source>
        <dbReference type="Proteomes" id="UP000467841"/>
    </source>
</evidence>
<dbReference type="PANTHER" id="PTHR46481">
    <property type="entry name" value="ZINC FINGER BED DOMAIN-CONTAINING PROTEIN 4"/>
    <property type="match status" value="1"/>
</dbReference>
<organism evidence="5 7">
    <name type="scientific">Microthlaspi erraticum</name>
    <dbReference type="NCBI Taxonomy" id="1685480"/>
    <lineage>
        <taxon>Eukaryota</taxon>
        <taxon>Viridiplantae</taxon>
        <taxon>Streptophyta</taxon>
        <taxon>Embryophyta</taxon>
        <taxon>Tracheophyta</taxon>
        <taxon>Spermatophyta</taxon>
        <taxon>Magnoliopsida</taxon>
        <taxon>eudicotyledons</taxon>
        <taxon>Gunneridae</taxon>
        <taxon>Pentapetalae</taxon>
        <taxon>rosids</taxon>
        <taxon>malvids</taxon>
        <taxon>Brassicales</taxon>
        <taxon>Brassicaceae</taxon>
        <taxon>Coluteocarpeae</taxon>
        <taxon>Microthlaspi</taxon>
    </lineage>
</organism>
<dbReference type="Pfam" id="PF14372">
    <property type="entry name" value="hAT-like_RNase-H"/>
    <property type="match status" value="1"/>
</dbReference>
<dbReference type="SMART" id="SM00614">
    <property type="entry name" value="ZnF_BED"/>
    <property type="match status" value="1"/>
</dbReference>
<dbReference type="InterPro" id="IPR025525">
    <property type="entry name" value="hAT-like_transposase_RNase-H"/>
</dbReference>
<dbReference type="SUPFAM" id="SSF53098">
    <property type="entry name" value="Ribonuclease H-like"/>
    <property type="match status" value="1"/>
</dbReference>
<dbReference type="GO" id="GO:0003677">
    <property type="term" value="F:DNA binding"/>
    <property type="evidence" value="ECO:0007669"/>
    <property type="project" value="UniProtKB-KW"/>
</dbReference>
<proteinExistence type="predicted"/>
<protein>
    <recommendedName>
        <fullName evidence="8">BED-type domain-containing protein</fullName>
    </recommendedName>
</protein>
<dbReference type="AlphaFoldDB" id="A0A6D2JUX4"/>
<feature type="domain" description="hAT-like transposase RNase-H fold" evidence="4">
    <location>
        <begin position="435"/>
        <end position="540"/>
    </location>
</feature>
<evidence type="ECO:0000259" key="4">
    <source>
        <dbReference type="Pfam" id="PF14372"/>
    </source>
</evidence>
<keyword evidence="7" id="KW-1185">Reference proteome</keyword>
<evidence type="ECO:0000256" key="1">
    <source>
        <dbReference type="ARBA" id="ARBA00023125"/>
    </source>
</evidence>
<dbReference type="Proteomes" id="UP000467841">
    <property type="component" value="Unassembled WGS sequence"/>
</dbReference>
<feature type="compositionally biased region" description="Acidic residues" evidence="2">
    <location>
        <begin position="7"/>
        <end position="22"/>
    </location>
</feature>
<accession>A0A6D2JUX4</accession>
<evidence type="ECO:0000259" key="3">
    <source>
        <dbReference type="Pfam" id="PF05699"/>
    </source>
</evidence>
<evidence type="ECO:0000256" key="2">
    <source>
        <dbReference type="SAM" id="MobiDB-lite"/>
    </source>
</evidence>
<dbReference type="Pfam" id="PF05699">
    <property type="entry name" value="Dimer_Tnp_hAT"/>
    <property type="match status" value="1"/>
</dbReference>
<dbReference type="PANTHER" id="PTHR46481:SF2">
    <property type="entry name" value="BED-TYPE DOMAIN-CONTAINING PROTEIN"/>
    <property type="match status" value="1"/>
</dbReference>